<protein>
    <submittedName>
        <fullName evidence="1">Uncharacterized protein</fullName>
    </submittedName>
</protein>
<evidence type="ECO:0000313" key="1">
    <source>
        <dbReference type="EMBL" id="GFZ04446.1"/>
    </source>
</evidence>
<dbReference type="Proteomes" id="UP000585474">
    <property type="component" value="Unassembled WGS sequence"/>
</dbReference>
<reference evidence="1 2" key="1">
    <citation type="submission" date="2019-07" db="EMBL/GenBank/DDBJ databases">
        <title>De Novo Assembly of kiwifruit Actinidia rufa.</title>
        <authorList>
            <person name="Sugita-Konishi S."/>
            <person name="Sato K."/>
            <person name="Mori E."/>
            <person name="Abe Y."/>
            <person name="Kisaki G."/>
            <person name="Hamano K."/>
            <person name="Suezawa K."/>
            <person name="Otani M."/>
            <person name="Fukuda T."/>
            <person name="Manabe T."/>
            <person name="Gomi K."/>
            <person name="Tabuchi M."/>
            <person name="Akimitsu K."/>
            <person name="Kataoka I."/>
        </authorList>
    </citation>
    <scope>NUCLEOTIDE SEQUENCE [LARGE SCALE GENOMIC DNA]</scope>
    <source>
        <strain evidence="2">cv. Fuchu</strain>
    </source>
</reference>
<proteinExistence type="predicted"/>
<comment type="caution">
    <text evidence="1">The sequence shown here is derived from an EMBL/GenBank/DDBJ whole genome shotgun (WGS) entry which is preliminary data.</text>
</comment>
<dbReference type="AlphaFoldDB" id="A0A7J0G0I5"/>
<accession>A0A7J0G0I5</accession>
<organism evidence="1 2">
    <name type="scientific">Actinidia rufa</name>
    <dbReference type="NCBI Taxonomy" id="165716"/>
    <lineage>
        <taxon>Eukaryota</taxon>
        <taxon>Viridiplantae</taxon>
        <taxon>Streptophyta</taxon>
        <taxon>Embryophyta</taxon>
        <taxon>Tracheophyta</taxon>
        <taxon>Spermatophyta</taxon>
        <taxon>Magnoliopsida</taxon>
        <taxon>eudicotyledons</taxon>
        <taxon>Gunneridae</taxon>
        <taxon>Pentapetalae</taxon>
        <taxon>asterids</taxon>
        <taxon>Ericales</taxon>
        <taxon>Actinidiaceae</taxon>
        <taxon>Actinidia</taxon>
    </lineage>
</organism>
<name>A0A7J0G0I5_9ERIC</name>
<dbReference type="EMBL" id="BJWL01000017">
    <property type="protein sequence ID" value="GFZ04446.1"/>
    <property type="molecule type" value="Genomic_DNA"/>
</dbReference>
<evidence type="ECO:0000313" key="2">
    <source>
        <dbReference type="Proteomes" id="UP000585474"/>
    </source>
</evidence>
<sequence length="155" mass="16684">MDSTNFKFIFENATSGETLTMIVNEVLLALNSQNGDKASSVKTGWNDYGFPRSMLWLNSRRSDGNGADFYWKRSLKLECIVCHASPLKVGVGCIGDVNLIILQGEALLPKGLAIHSKAMLSSLVFDYQNTLIESNQILDVALIGSGLEIGLGGGG</sequence>
<keyword evidence="2" id="KW-1185">Reference proteome</keyword>
<gene>
    <name evidence="1" type="ORF">Acr_17g0000180</name>
</gene>